<proteinExistence type="predicted"/>
<accession>A0ACC1SNZ7</accession>
<sequence length="244" mass="27530">MASIDGDSAAQALEVFAELQDSDTKRVLSSPYPERGWLSHGEPPMRIFRTRTSFANDFGFPLAERLLTFRHQGLQASDKRDYIYGYLGIGGDVEQLDIQPDYSQPWPIIFQDVTEKMLEQGSLEFRGKSNMPNILSIILASCRTEPHMDLPGWVPDWSSTKPVDLRPVVMESFLRLYRAAGASCYSHSPSPSESYGKTLRVYGVLHGSIESIGPLREECQERATEEPWYTEWLASAMELAEEVS</sequence>
<reference evidence="1" key="1">
    <citation type="submission" date="2022-08" db="EMBL/GenBank/DDBJ databases">
        <title>Genome Sequence of Fusarium decemcellulare.</title>
        <authorList>
            <person name="Buettner E."/>
        </authorList>
    </citation>
    <scope>NUCLEOTIDE SEQUENCE</scope>
    <source>
        <strain evidence="1">Babe19</strain>
    </source>
</reference>
<evidence type="ECO:0000313" key="2">
    <source>
        <dbReference type="Proteomes" id="UP001148629"/>
    </source>
</evidence>
<evidence type="ECO:0000313" key="1">
    <source>
        <dbReference type="EMBL" id="KAJ3543657.1"/>
    </source>
</evidence>
<name>A0ACC1SNZ7_9HYPO</name>
<organism evidence="1 2">
    <name type="scientific">Fusarium decemcellulare</name>
    <dbReference type="NCBI Taxonomy" id="57161"/>
    <lineage>
        <taxon>Eukaryota</taxon>
        <taxon>Fungi</taxon>
        <taxon>Dikarya</taxon>
        <taxon>Ascomycota</taxon>
        <taxon>Pezizomycotina</taxon>
        <taxon>Sordariomycetes</taxon>
        <taxon>Hypocreomycetidae</taxon>
        <taxon>Hypocreales</taxon>
        <taxon>Nectriaceae</taxon>
        <taxon>Fusarium</taxon>
        <taxon>Fusarium decemcellulare species complex</taxon>
    </lineage>
</organism>
<keyword evidence="2" id="KW-1185">Reference proteome</keyword>
<comment type="caution">
    <text evidence="1">The sequence shown here is derived from an EMBL/GenBank/DDBJ whole genome shotgun (WGS) entry which is preliminary data.</text>
</comment>
<gene>
    <name evidence="1" type="ORF">NM208_g3460</name>
</gene>
<protein>
    <submittedName>
        <fullName evidence="1">Uncharacterized protein</fullName>
    </submittedName>
</protein>
<dbReference type="EMBL" id="JANRMS010000234">
    <property type="protein sequence ID" value="KAJ3543657.1"/>
    <property type="molecule type" value="Genomic_DNA"/>
</dbReference>
<dbReference type="Proteomes" id="UP001148629">
    <property type="component" value="Unassembled WGS sequence"/>
</dbReference>